<dbReference type="PANTHER" id="PTHR31609">
    <property type="entry name" value="YDJC DEACETYLASE FAMILY MEMBER"/>
    <property type="match status" value="1"/>
</dbReference>
<comment type="caution">
    <text evidence="6">The sequence shown here is derived from an EMBL/GenBank/DDBJ whole genome shotgun (WGS) entry which is preliminary data.</text>
</comment>
<evidence type="ECO:0008006" key="8">
    <source>
        <dbReference type="Google" id="ProtNLM"/>
    </source>
</evidence>
<dbReference type="InterPro" id="IPR011330">
    <property type="entry name" value="Glyco_hydro/deAcase_b/a-brl"/>
</dbReference>
<keyword evidence="7" id="KW-1185">Reference proteome</keyword>
<name>A0A2T1HSP6_9HYPH</name>
<accession>A0A2T1HSP6</accession>
<dbReference type="RefSeq" id="WP_106337573.1">
    <property type="nucleotide sequence ID" value="NZ_PVZS01000013.1"/>
</dbReference>
<evidence type="ECO:0000256" key="1">
    <source>
        <dbReference type="ARBA" id="ARBA00001946"/>
    </source>
</evidence>
<organism evidence="6 7">
    <name type="scientific">Alsobacter soli</name>
    <dbReference type="NCBI Taxonomy" id="2109933"/>
    <lineage>
        <taxon>Bacteria</taxon>
        <taxon>Pseudomonadati</taxon>
        <taxon>Pseudomonadota</taxon>
        <taxon>Alphaproteobacteria</taxon>
        <taxon>Hyphomicrobiales</taxon>
        <taxon>Alsobacteraceae</taxon>
        <taxon>Alsobacter</taxon>
    </lineage>
</organism>
<dbReference type="OrthoDB" id="9774177at2"/>
<dbReference type="GO" id="GO:0005975">
    <property type="term" value="P:carbohydrate metabolic process"/>
    <property type="evidence" value="ECO:0007669"/>
    <property type="project" value="InterPro"/>
</dbReference>
<dbReference type="CDD" id="cd10807">
    <property type="entry name" value="YdjC_like_3"/>
    <property type="match status" value="1"/>
</dbReference>
<dbReference type="GO" id="GO:0046872">
    <property type="term" value="F:metal ion binding"/>
    <property type="evidence" value="ECO:0007669"/>
    <property type="project" value="UniProtKB-KW"/>
</dbReference>
<comment type="cofactor">
    <cofactor evidence="1">
        <name>Mg(2+)</name>
        <dbReference type="ChEBI" id="CHEBI:18420"/>
    </cofactor>
</comment>
<sequence length="299" mass="32272">MSYRAAARPSRFALVADDYALTAGVSRSILELAELGRLSGTGAMTNRPYWPEGAQALREHEGRLDMGLHLNLTLGEPLGPMPVLCRSGSMPGFNPLARLAFAGRLPRGEVLAEVLRQVDAFAEAYGRLPDYIDGHQHAHVLPGVRAALLEAVALRWGGQAPPFLRDPFDTPGAIVARGVAPAKAAVIAALSAGWRRALDRAGIPRNEGFAGVSPFDPARDYADDFRRFLVAPGPAHLVMCHPGYPDAELARLDPVTDCRLIEHQFFASDKSIHAIEESRVELVRLTSISDQCSISEGIV</sequence>
<proteinExistence type="predicted"/>
<keyword evidence="4" id="KW-0460">Magnesium</keyword>
<dbReference type="EMBL" id="PVZS01000013">
    <property type="protein sequence ID" value="PSC04549.1"/>
    <property type="molecule type" value="Genomic_DNA"/>
</dbReference>
<dbReference type="GO" id="GO:0016787">
    <property type="term" value="F:hydrolase activity"/>
    <property type="evidence" value="ECO:0007669"/>
    <property type="project" value="UniProtKB-KW"/>
</dbReference>
<evidence type="ECO:0000256" key="2">
    <source>
        <dbReference type="ARBA" id="ARBA00022723"/>
    </source>
</evidence>
<evidence type="ECO:0000256" key="5">
    <source>
        <dbReference type="ARBA" id="ARBA00023277"/>
    </source>
</evidence>
<dbReference type="Proteomes" id="UP000239772">
    <property type="component" value="Unassembled WGS sequence"/>
</dbReference>
<evidence type="ECO:0000256" key="4">
    <source>
        <dbReference type="ARBA" id="ARBA00022842"/>
    </source>
</evidence>
<evidence type="ECO:0000313" key="7">
    <source>
        <dbReference type="Proteomes" id="UP000239772"/>
    </source>
</evidence>
<dbReference type="GO" id="GO:0019213">
    <property type="term" value="F:deacetylase activity"/>
    <property type="evidence" value="ECO:0007669"/>
    <property type="project" value="TreeGrafter"/>
</dbReference>
<keyword evidence="2" id="KW-0479">Metal-binding</keyword>
<keyword evidence="3" id="KW-0378">Hydrolase</keyword>
<protein>
    <recommendedName>
        <fullName evidence="8">ChbG/HpnK family deacetylase</fullName>
    </recommendedName>
</protein>
<dbReference type="Pfam" id="PF04794">
    <property type="entry name" value="YdjC"/>
    <property type="match status" value="1"/>
</dbReference>
<dbReference type="SUPFAM" id="SSF88713">
    <property type="entry name" value="Glycoside hydrolase/deacetylase"/>
    <property type="match status" value="1"/>
</dbReference>
<dbReference type="AlphaFoldDB" id="A0A2T1HSP6"/>
<evidence type="ECO:0000256" key="3">
    <source>
        <dbReference type="ARBA" id="ARBA00022801"/>
    </source>
</evidence>
<reference evidence="7" key="1">
    <citation type="submission" date="2018-03" db="EMBL/GenBank/DDBJ databases">
        <authorList>
            <person name="Sun L."/>
            <person name="Liu H."/>
            <person name="Chen W."/>
            <person name="Huang K."/>
            <person name="Liu W."/>
            <person name="Gao X."/>
        </authorList>
    </citation>
    <scope>NUCLEOTIDE SEQUENCE [LARGE SCALE GENOMIC DNA]</scope>
    <source>
        <strain evidence="7">SH9</strain>
    </source>
</reference>
<dbReference type="Gene3D" id="3.20.20.370">
    <property type="entry name" value="Glycoside hydrolase/deacetylase"/>
    <property type="match status" value="1"/>
</dbReference>
<evidence type="ECO:0000313" key="6">
    <source>
        <dbReference type="EMBL" id="PSC04549.1"/>
    </source>
</evidence>
<keyword evidence="5" id="KW-0119">Carbohydrate metabolism</keyword>
<dbReference type="PANTHER" id="PTHR31609:SF1">
    <property type="entry name" value="CARBOHYDRATE DEACETYLASE"/>
    <property type="match status" value="1"/>
</dbReference>
<dbReference type="InterPro" id="IPR006879">
    <property type="entry name" value="YdjC-like"/>
</dbReference>
<gene>
    <name evidence="6" type="ORF">SLNSH_13720</name>
</gene>